<dbReference type="AlphaFoldDB" id="A0A3B0VF36"/>
<dbReference type="Gene3D" id="3.40.50.1000">
    <property type="entry name" value="HAD superfamily/HAD-like"/>
    <property type="match status" value="1"/>
</dbReference>
<accession>A0A3B0VF36</accession>
<dbReference type="GO" id="GO:0009264">
    <property type="term" value="P:deoxyribonucleotide catabolic process"/>
    <property type="evidence" value="ECO:0007669"/>
    <property type="project" value="InterPro"/>
</dbReference>
<sequence length="216" mass="24193">MQLLAMFVKDVRRTEQKYRKPRNIIMRIEPSAIGFDIDGVVADTTEAFIRILNKKYGISGITAADIVEFDVCQCLNIEPEIVEGTFAALLTDPIAAEMRPLPGAVSVLQCLGRQAPLTFITARPLRRPIADWLSHVLGRETFQNSNLIAMGDHDGKASHIRKAGLNYFVDDRYETCVELETGGDITPLVFTQPWNKGRHQLQSVSSWLEIAQLCHL</sequence>
<protein>
    <submittedName>
        <fullName evidence="1">Uncharacterized protein</fullName>
    </submittedName>
</protein>
<dbReference type="InterPro" id="IPR010708">
    <property type="entry name" value="5'(3')-deoxyribonucleotidase"/>
</dbReference>
<dbReference type="InterPro" id="IPR023214">
    <property type="entry name" value="HAD_sf"/>
</dbReference>
<dbReference type="InterPro" id="IPR036412">
    <property type="entry name" value="HAD-like_sf"/>
</dbReference>
<dbReference type="InterPro" id="IPR052419">
    <property type="entry name" value="5_3-deoxyribonucleotidase-like"/>
</dbReference>
<gene>
    <name evidence="1" type="ORF">MNBD_DELTA03-1773</name>
</gene>
<dbReference type="GO" id="GO:0008253">
    <property type="term" value="F:5'-nucleotidase activity"/>
    <property type="evidence" value="ECO:0007669"/>
    <property type="project" value="InterPro"/>
</dbReference>
<name>A0A3B0VF36_9ZZZZ</name>
<organism evidence="1">
    <name type="scientific">hydrothermal vent metagenome</name>
    <dbReference type="NCBI Taxonomy" id="652676"/>
    <lineage>
        <taxon>unclassified sequences</taxon>
        <taxon>metagenomes</taxon>
        <taxon>ecological metagenomes</taxon>
    </lineage>
</organism>
<dbReference type="Pfam" id="PF06941">
    <property type="entry name" value="NT5C"/>
    <property type="match status" value="1"/>
</dbReference>
<dbReference type="PANTHER" id="PTHR35134:SF2">
    <property type="entry name" value="NUCLEOTIDASE YQFW-RELATED"/>
    <property type="match status" value="1"/>
</dbReference>
<dbReference type="PANTHER" id="PTHR35134">
    <property type="entry name" value="NUCLEOTIDASE YQFW-RELATED"/>
    <property type="match status" value="1"/>
</dbReference>
<reference evidence="1" key="1">
    <citation type="submission" date="2018-06" db="EMBL/GenBank/DDBJ databases">
        <authorList>
            <person name="Zhirakovskaya E."/>
        </authorList>
    </citation>
    <scope>NUCLEOTIDE SEQUENCE</scope>
</reference>
<proteinExistence type="predicted"/>
<dbReference type="EMBL" id="UOEX01000389">
    <property type="protein sequence ID" value="VAW41531.1"/>
    <property type="molecule type" value="Genomic_DNA"/>
</dbReference>
<dbReference type="SUPFAM" id="SSF56784">
    <property type="entry name" value="HAD-like"/>
    <property type="match status" value="1"/>
</dbReference>
<evidence type="ECO:0000313" key="1">
    <source>
        <dbReference type="EMBL" id="VAW41531.1"/>
    </source>
</evidence>